<evidence type="ECO:0000256" key="10">
    <source>
        <dbReference type="SAM" id="MobiDB-lite"/>
    </source>
</evidence>
<dbReference type="GO" id="GO:0034727">
    <property type="term" value="P:piecemeal microautophagy of the nucleus"/>
    <property type="evidence" value="ECO:0007669"/>
    <property type="project" value="TreeGrafter"/>
</dbReference>
<dbReference type="Gramene" id="XM_028362399.1">
    <property type="protein sequence ID" value="XP_028218200.1"/>
    <property type="gene ID" value="LOC114400117"/>
</dbReference>
<evidence type="ECO:0000256" key="9">
    <source>
        <dbReference type="RuleBase" id="RU364027"/>
    </source>
</evidence>
<dbReference type="Pfam" id="PF04109">
    <property type="entry name" value="ATG9"/>
    <property type="match status" value="1"/>
</dbReference>
<feature type="compositionally biased region" description="Basic and acidic residues" evidence="10">
    <location>
        <begin position="825"/>
        <end position="837"/>
    </location>
</feature>
<feature type="transmembrane region" description="Helical" evidence="9">
    <location>
        <begin position="318"/>
        <end position="342"/>
    </location>
</feature>
<feature type="transmembrane region" description="Helical" evidence="9">
    <location>
        <begin position="400"/>
        <end position="426"/>
    </location>
</feature>
<organism evidence="11 12">
    <name type="scientific">Glycine soja</name>
    <name type="common">Wild soybean</name>
    <dbReference type="NCBI Taxonomy" id="3848"/>
    <lineage>
        <taxon>Eukaryota</taxon>
        <taxon>Viridiplantae</taxon>
        <taxon>Streptophyta</taxon>
        <taxon>Embryophyta</taxon>
        <taxon>Tracheophyta</taxon>
        <taxon>Spermatophyta</taxon>
        <taxon>Magnoliopsida</taxon>
        <taxon>eudicotyledons</taxon>
        <taxon>Gunneridae</taxon>
        <taxon>Pentapetalae</taxon>
        <taxon>rosids</taxon>
        <taxon>fabids</taxon>
        <taxon>Fabales</taxon>
        <taxon>Fabaceae</taxon>
        <taxon>Papilionoideae</taxon>
        <taxon>50 kb inversion clade</taxon>
        <taxon>NPAAA clade</taxon>
        <taxon>indigoferoid/millettioid clade</taxon>
        <taxon>Phaseoleae</taxon>
        <taxon>Glycine</taxon>
        <taxon>Glycine subgen. Soja</taxon>
    </lineage>
</organism>
<dbReference type="GO" id="GO:0034045">
    <property type="term" value="C:phagophore assembly site membrane"/>
    <property type="evidence" value="ECO:0007669"/>
    <property type="project" value="UniProtKB-SubCell"/>
</dbReference>
<evidence type="ECO:0000256" key="3">
    <source>
        <dbReference type="ARBA" id="ARBA00022448"/>
    </source>
</evidence>
<comment type="caution">
    <text evidence="11">The sequence shown here is derived from an EMBL/GenBank/DDBJ whole genome shotgun (WGS) entry which is preliminary data.</text>
</comment>
<dbReference type="SMR" id="A0A445FHF3"/>
<keyword evidence="8 9" id="KW-0472">Membrane</keyword>
<evidence type="ECO:0000256" key="4">
    <source>
        <dbReference type="ARBA" id="ARBA00022692"/>
    </source>
</evidence>
<accession>A0A445FHF3</accession>
<comment type="subcellular location">
    <subcellularLocation>
        <location evidence="1 9">Preautophagosomal structure membrane</location>
        <topology evidence="1 9">Multi-pass membrane protein</topology>
    </subcellularLocation>
</comment>
<feature type="region of interest" description="Disordered" evidence="10">
    <location>
        <begin position="780"/>
        <end position="803"/>
    </location>
</feature>
<feature type="transmembrane region" description="Helical" evidence="9">
    <location>
        <begin position="85"/>
        <end position="112"/>
    </location>
</feature>
<evidence type="ECO:0000256" key="1">
    <source>
        <dbReference type="ARBA" id="ARBA00004511"/>
    </source>
</evidence>
<dbReference type="GO" id="GO:0000422">
    <property type="term" value="P:autophagy of mitochondrion"/>
    <property type="evidence" value="ECO:0007669"/>
    <property type="project" value="TreeGrafter"/>
</dbReference>
<comment type="similarity">
    <text evidence="2 9">Belongs to the ATG9 family.</text>
</comment>
<dbReference type="InterPro" id="IPR007241">
    <property type="entry name" value="Autophagy-rel_prot_9"/>
</dbReference>
<name>A0A445FHF3_GLYSO</name>
<keyword evidence="12" id="KW-1185">Reference proteome</keyword>
<sequence length="869" mass="99575">MFSRQRGASAFSIFKWKHPGASSLTTALLQEDLPEIELSDYGKIPSPGSESPSGLLNGESLNVEPISDLDLFSERLYSYYCEKGLWCIVIKWIVELLSLGFTICFSGFFLLYVDWNGLRNAKCGMDAVESGIKPCDLAKEALHQHPLTPLTLTKSIIVGYLGIFSIYLIFCFLRFFAQLKDTLEIRHFYYNNLHVTDNEIQTMPWATILEKVVLVQRSRQLCVVKDLSAHDIVMRLMRKENYLIGMLNKGVLAFPISQWFPGAGPTVNSSSNGTQNRVILTKTLEWTLNWCILQSMFDRNFCVRRDFVSNPKTLRKRLMVVGLAMLLVSPFLVIFMLVYLFLRHAEQFYNHPSTASSQRWSNLSRWIFREFNEVDHLFKHRINCGVLHASDYLKQFPSPIISIIAKFISFVSGGFAAILIIIAFLEESLLEGHVFGRNLFWYAAVFGTITAISRAAITNEVLVLDADGAMSMVVQHTHYMPKRWRGKESTEMVHVEFETLFQYTGMMLLEEMASIFLTPYLLLCIVPKRVDDILQFIADFTVNVEGVGHVCSFSAFDFQEHGNSHYGSPCNAPRSRRSSQGKMEKSLLSFQSSYPSWEPSALGKRFLLNLRRFREETLPVHGNVHAPSPPRMWRGSPNIGDRYRFISREMLYSTRDNHLGSLWLVEANQNNHPYLLDWYYTSRSHDTNPGDVPLEEPFGSHDVNLGDVHLEPFGVIKHSSREFLMAPSNLTQNESGYEEYSDEFHDGWAASHLGTSTSAPIFRKSVIHNQSYNELSHTTSSHWWARSDPRGGQTQTSIFEPPAFNHQTYDYHDKFSDRESEDQDHEQSMYSRDDHRLSRTYTDDLGAGEFNLHFDDIYSRPPETPPASF</sequence>
<dbReference type="GO" id="GO:0006869">
    <property type="term" value="P:lipid transport"/>
    <property type="evidence" value="ECO:0007669"/>
    <property type="project" value="UniProtKB-KW"/>
</dbReference>
<feature type="transmembrane region" description="Helical" evidence="9">
    <location>
        <begin position="156"/>
        <end position="177"/>
    </location>
</feature>
<evidence type="ECO:0000256" key="7">
    <source>
        <dbReference type="ARBA" id="ARBA00023055"/>
    </source>
</evidence>
<keyword evidence="5 9" id="KW-1133">Transmembrane helix</keyword>
<keyword evidence="7 9" id="KW-0445">Lipid transport</keyword>
<evidence type="ECO:0000256" key="8">
    <source>
        <dbReference type="ARBA" id="ARBA00023136"/>
    </source>
</evidence>
<reference evidence="11 12" key="1">
    <citation type="submission" date="2018-09" db="EMBL/GenBank/DDBJ databases">
        <title>A high-quality reference genome of wild soybean provides a powerful tool to mine soybean genomes.</title>
        <authorList>
            <person name="Xie M."/>
            <person name="Chung C.Y.L."/>
            <person name="Li M.-W."/>
            <person name="Wong F.-L."/>
            <person name="Chan T.-F."/>
            <person name="Lam H.-M."/>
        </authorList>
    </citation>
    <scope>NUCLEOTIDE SEQUENCE [LARGE SCALE GENOMIC DNA]</scope>
    <source>
        <strain evidence="12">cv. W05</strain>
        <tissue evidence="11">Hypocotyl of etiolated seedlings</tissue>
    </source>
</reference>
<feature type="region of interest" description="Disordered" evidence="10">
    <location>
        <begin position="816"/>
        <end position="837"/>
    </location>
</feature>
<evidence type="ECO:0000256" key="2">
    <source>
        <dbReference type="ARBA" id="ARBA00006185"/>
    </source>
</evidence>
<gene>
    <name evidence="11" type="ORF">D0Y65_051668</name>
</gene>
<dbReference type="GO" id="GO:0005776">
    <property type="term" value="C:autophagosome"/>
    <property type="evidence" value="ECO:0007669"/>
    <property type="project" value="TreeGrafter"/>
</dbReference>
<protein>
    <recommendedName>
        <fullName evidence="9">Autophagy-related protein 9</fullName>
    </recommendedName>
</protein>
<comment type="function">
    <text evidence="9">Phospholipid scramblase involved in autophagy. Cycles between the preautophagosomal structure/phagophore assembly site (PAS) and the cytoplasmic vesicle pool and supplies membrane for the growing autophagosome. Lipid scramblase activity plays a key role in preautophagosomal structure/phagophore assembly by distributing the phospholipids that arrive through ATG2 from the cytoplasmic to the luminal leaflet of the bilayer, thereby driving autophagosomal membrane expansion.</text>
</comment>
<dbReference type="PANTHER" id="PTHR13038:SF18">
    <property type="entry name" value="AUTOPHAGY-RELATED PROTEIN 9"/>
    <property type="match status" value="1"/>
</dbReference>
<evidence type="ECO:0000313" key="12">
    <source>
        <dbReference type="Proteomes" id="UP000289340"/>
    </source>
</evidence>
<keyword evidence="3 9" id="KW-0813">Transport</keyword>
<feature type="transmembrane region" description="Helical" evidence="9">
    <location>
        <begin position="438"/>
        <end position="457"/>
    </location>
</feature>
<dbReference type="AlphaFoldDB" id="A0A445FHF3"/>
<dbReference type="Proteomes" id="UP000289340">
    <property type="component" value="Chromosome 19"/>
</dbReference>
<dbReference type="GO" id="GO:0061709">
    <property type="term" value="P:reticulophagy"/>
    <property type="evidence" value="ECO:0007669"/>
    <property type="project" value="TreeGrafter"/>
</dbReference>
<evidence type="ECO:0000256" key="6">
    <source>
        <dbReference type="ARBA" id="ARBA00023006"/>
    </source>
</evidence>
<dbReference type="EMBL" id="QZWG01000019">
    <property type="protein sequence ID" value="RZB48231.1"/>
    <property type="molecule type" value="Genomic_DNA"/>
</dbReference>
<proteinExistence type="inferred from homology"/>
<dbReference type="GO" id="GO:0034497">
    <property type="term" value="P:protein localization to phagophore assembly site"/>
    <property type="evidence" value="ECO:0007669"/>
    <property type="project" value="TreeGrafter"/>
</dbReference>
<evidence type="ECO:0000313" key="11">
    <source>
        <dbReference type="EMBL" id="RZB48231.1"/>
    </source>
</evidence>
<keyword evidence="6 9" id="KW-0072">Autophagy</keyword>
<dbReference type="PANTHER" id="PTHR13038">
    <property type="entry name" value="APG9 AUTOPHAGY 9"/>
    <property type="match status" value="1"/>
</dbReference>
<keyword evidence="4 9" id="KW-0812">Transmembrane</keyword>
<evidence type="ECO:0000256" key="5">
    <source>
        <dbReference type="ARBA" id="ARBA00022989"/>
    </source>
</evidence>